<name>A0A2Z5FYM0_9BACT</name>
<dbReference type="InterPro" id="IPR036291">
    <property type="entry name" value="NAD(P)-bd_dom_sf"/>
</dbReference>
<evidence type="ECO:0000259" key="1">
    <source>
        <dbReference type="Pfam" id="PF05368"/>
    </source>
</evidence>
<dbReference type="OrthoDB" id="7771794at2"/>
<dbReference type="SUPFAM" id="SSF51735">
    <property type="entry name" value="NAD(P)-binding Rossmann-fold domains"/>
    <property type="match status" value="1"/>
</dbReference>
<reference evidence="2 3" key="1">
    <citation type="journal article" date="2018" name="Front. Microbiol.">
        <title>Hydrolytic Capabilities as a Key to Environmental Success: Chitinolytic and Cellulolytic Acidobacteria From Acidic Sub-arctic Soils and Boreal Peatlands.</title>
        <authorList>
            <person name="Belova S.E."/>
            <person name="Ravin N.V."/>
            <person name="Pankratov T.A."/>
            <person name="Rakitin A.L."/>
            <person name="Ivanova A.A."/>
            <person name="Beletsky A.V."/>
            <person name="Mardanov A.V."/>
            <person name="Sinninghe Damste J.S."/>
            <person name="Dedysh S.N."/>
        </authorList>
    </citation>
    <scope>NUCLEOTIDE SEQUENCE [LARGE SCALE GENOMIC DNA]</scope>
    <source>
        <strain evidence="2 3">SBC82</strain>
    </source>
</reference>
<dbReference type="Proteomes" id="UP000253606">
    <property type="component" value="Chromosome"/>
</dbReference>
<dbReference type="KEGG" id="abas:ACPOL_2648"/>
<dbReference type="InterPro" id="IPR051604">
    <property type="entry name" value="Ergot_Alk_Oxidoreductase"/>
</dbReference>
<protein>
    <submittedName>
        <fullName evidence="2">Oxidoreductase</fullName>
    </submittedName>
</protein>
<keyword evidence="3" id="KW-1185">Reference proteome</keyword>
<dbReference type="RefSeq" id="WP_114207304.1">
    <property type="nucleotide sequence ID" value="NZ_CP030840.1"/>
</dbReference>
<dbReference type="Gene3D" id="3.90.25.10">
    <property type="entry name" value="UDP-galactose 4-epimerase, domain 1"/>
    <property type="match status" value="1"/>
</dbReference>
<dbReference type="AlphaFoldDB" id="A0A2Z5FYM0"/>
<accession>A0A2Z5FYM0</accession>
<evidence type="ECO:0000313" key="3">
    <source>
        <dbReference type="Proteomes" id="UP000253606"/>
    </source>
</evidence>
<dbReference type="PANTHER" id="PTHR43162">
    <property type="match status" value="1"/>
</dbReference>
<sequence length="281" mass="30820">MQTNKTLRVLAVAAAGPSASLVIPELLKRNVSVRAFVHKPEDEPTVQKLGLTDIVVGELSDAPAVAKALEGIDAVFYIAPAALENEAEVGKQFVAAAKQAGVRRVVFSSVIHPVLSELVNHADKAPVEEALLDSGMEYVFLHPAMFFQNIGPAWAKVKETGVYGEPWSTETRFSRVDYRDVAEVAAIALTEERLLHGTFELCAEDNLNRHDLAALMSQVVGKQIKPIKVEIPAQANMPPKLTRMFAWYDKHALLGNSTTLRAILGREPRTLRAFFEELNSN</sequence>
<dbReference type="InterPro" id="IPR008030">
    <property type="entry name" value="NmrA-like"/>
</dbReference>
<dbReference type="Pfam" id="PF05368">
    <property type="entry name" value="NmrA"/>
    <property type="match status" value="1"/>
</dbReference>
<organism evidence="2 3">
    <name type="scientific">Acidisarcina polymorpha</name>
    <dbReference type="NCBI Taxonomy" id="2211140"/>
    <lineage>
        <taxon>Bacteria</taxon>
        <taxon>Pseudomonadati</taxon>
        <taxon>Acidobacteriota</taxon>
        <taxon>Terriglobia</taxon>
        <taxon>Terriglobales</taxon>
        <taxon>Acidobacteriaceae</taxon>
        <taxon>Acidisarcina</taxon>
    </lineage>
</organism>
<dbReference type="EMBL" id="CP030840">
    <property type="protein sequence ID" value="AXC11961.1"/>
    <property type="molecule type" value="Genomic_DNA"/>
</dbReference>
<evidence type="ECO:0000313" key="2">
    <source>
        <dbReference type="EMBL" id="AXC11961.1"/>
    </source>
</evidence>
<dbReference type="PANTHER" id="PTHR43162:SF1">
    <property type="entry name" value="PRESTALK A DIFFERENTIATION PROTEIN A"/>
    <property type="match status" value="1"/>
</dbReference>
<proteinExistence type="predicted"/>
<dbReference type="Gene3D" id="3.40.50.720">
    <property type="entry name" value="NAD(P)-binding Rossmann-like Domain"/>
    <property type="match status" value="1"/>
</dbReference>
<gene>
    <name evidence="2" type="ORF">ACPOL_2648</name>
</gene>
<feature type="domain" description="NmrA-like" evidence="1">
    <location>
        <begin position="8"/>
        <end position="255"/>
    </location>
</feature>